<sequence length="87" mass="9365">MAGLVGDPAALGGAVTTALCGHWEHDGPCRWEHFTDSRPEGDEVVVTVYFEAGVEDEEQVRRLVRDALAVGSLVGPDGTTTTWRLLD</sequence>
<dbReference type="EMBL" id="LT629711">
    <property type="protein sequence ID" value="SDP28218.1"/>
    <property type="molecule type" value="Genomic_DNA"/>
</dbReference>
<evidence type="ECO:0000313" key="1">
    <source>
        <dbReference type="EMBL" id="SDP28218.1"/>
    </source>
</evidence>
<reference evidence="2" key="1">
    <citation type="submission" date="2016-10" db="EMBL/GenBank/DDBJ databases">
        <authorList>
            <person name="Varghese N."/>
            <person name="Submissions S."/>
        </authorList>
    </citation>
    <scope>NUCLEOTIDE SEQUENCE [LARGE SCALE GENOMIC DNA]</scope>
    <source>
        <strain evidence="2">DSM 22329</strain>
    </source>
</reference>
<dbReference type="Proteomes" id="UP000199077">
    <property type="component" value="Chromosome I"/>
</dbReference>
<protein>
    <submittedName>
        <fullName evidence="1">Uncharacterized protein</fullName>
    </submittedName>
</protein>
<keyword evidence="2" id="KW-1185">Reference proteome</keyword>
<evidence type="ECO:0000313" key="2">
    <source>
        <dbReference type="Proteomes" id="UP000199077"/>
    </source>
</evidence>
<name>A0A1H0RH29_9MICO</name>
<organism evidence="1 2">
    <name type="scientific">Pedococcus dokdonensis</name>
    <dbReference type="NCBI Taxonomy" id="443156"/>
    <lineage>
        <taxon>Bacteria</taxon>
        <taxon>Bacillati</taxon>
        <taxon>Actinomycetota</taxon>
        <taxon>Actinomycetes</taxon>
        <taxon>Micrococcales</taxon>
        <taxon>Intrasporangiaceae</taxon>
        <taxon>Pedococcus</taxon>
    </lineage>
</organism>
<dbReference type="STRING" id="443156.SAMN04489867_1942"/>
<proteinExistence type="predicted"/>
<gene>
    <name evidence="1" type="ORF">SAMN04489867_1942</name>
</gene>
<dbReference type="AlphaFoldDB" id="A0A1H0RH29"/>
<accession>A0A1H0RH29</accession>